<comment type="caution">
    <text evidence="2">The sequence shown here is derived from an EMBL/GenBank/DDBJ whole genome shotgun (WGS) entry which is preliminary data.</text>
</comment>
<feature type="transmembrane region" description="Helical" evidence="1">
    <location>
        <begin position="37"/>
        <end position="57"/>
    </location>
</feature>
<name>A0ABV0MTH7_9TELE</name>
<proteinExistence type="predicted"/>
<evidence type="ECO:0000256" key="1">
    <source>
        <dbReference type="SAM" id="Phobius"/>
    </source>
</evidence>
<dbReference type="Proteomes" id="UP001476798">
    <property type="component" value="Unassembled WGS sequence"/>
</dbReference>
<reference evidence="2 3" key="1">
    <citation type="submission" date="2021-06" db="EMBL/GenBank/DDBJ databases">
        <authorList>
            <person name="Palmer J.M."/>
        </authorList>
    </citation>
    <scope>NUCLEOTIDE SEQUENCE [LARGE SCALE GENOMIC DNA]</scope>
    <source>
        <strain evidence="2 3">GA_2019</strain>
        <tissue evidence="2">Muscle</tissue>
    </source>
</reference>
<dbReference type="EMBL" id="JAHRIO010011684">
    <property type="protein sequence ID" value="MEQ2162382.1"/>
    <property type="molecule type" value="Genomic_DNA"/>
</dbReference>
<keyword evidence="1" id="KW-0472">Membrane</keyword>
<accession>A0ABV0MTH7</accession>
<evidence type="ECO:0000313" key="2">
    <source>
        <dbReference type="EMBL" id="MEQ2162382.1"/>
    </source>
</evidence>
<keyword evidence="1" id="KW-1133">Transmembrane helix</keyword>
<keyword evidence="1" id="KW-0812">Transmembrane</keyword>
<protein>
    <submittedName>
        <fullName evidence="2">Uncharacterized protein</fullName>
    </submittedName>
</protein>
<organism evidence="2 3">
    <name type="scientific">Goodea atripinnis</name>
    <dbReference type="NCBI Taxonomy" id="208336"/>
    <lineage>
        <taxon>Eukaryota</taxon>
        <taxon>Metazoa</taxon>
        <taxon>Chordata</taxon>
        <taxon>Craniata</taxon>
        <taxon>Vertebrata</taxon>
        <taxon>Euteleostomi</taxon>
        <taxon>Actinopterygii</taxon>
        <taxon>Neopterygii</taxon>
        <taxon>Teleostei</taxon>
        <taxon>Neoteleostei</taxon>
        <taxon>Acanthomorphata</taxon>
        <taxon>Ovalentaria</taxon>
        <taxon>Atherinomorphae</taxon>
        <taxon>Cyprinodontiformes</taxon>
        <taxon>Goodeidae</taxon>
        <taxon>Goodea</taxon>
    </lineage>
</organism>
<evidence type="ECO:0000313" key="3">
    <source>
        <dbReference type="Proteomes" id="UP001476798"/>
    </source>
</evidence>
<sequence length="100" mass="11045">MCLINKSQLTSLSSAAIVIKCVVNVIITCFSSCKENIRFLLLVAVFTLHSAEVSLAAEWSFTFMPYPCHLTLTTLHNTGGALENTWNAANVLNRALDWQL</sequence>
<gene>
    <name evidence="2" type="ORF">GOODEAATRI_019207</name>
</gene>
<keyword evidence="3" id="KW-1185">Reference proteome</keyword>
<feature type="transmembrane region" description="Helical" evidence="1">
    <location>
        <begin position="12"/>
        <end position="30"/>
    </location>
</feature>